<keyword evidence="2" id="KW-0808">Transferase</keyword>
<dbReference type="SMART" id="SM00220">
    <property type="entry name" value="S_TKc"/>
    <property type="match status" value="1"/>
</dbReference>
<dbReference type="InterPro" id="IPR000719">
    <property type="entry name" value="Prot_kinase_dom"/>
</dbReference>
<dbReference type="Proteomes" id="UP001218218">
    <property type="component" value="Unassembled WGS sequence"/>
</dbReference>
<sequence>GSPCNTLGHRERKWAHYQPFLERRGYMLRRRYRGGWVSDVVALGKDPWECEDAIPALGFDVLDATRMSDGAQVILKVVRTKSTEAATAIRLANEPCAGRYTVPVLELIPLYDDPERELLVMPRMRQCSHPWFATVREFTEFVVQVLEGLVFMHSKNIAHRDISIANIVMDASRMIPGGFHFLNPLTSDGVNYLREYAGDDSEPHIIKSRTDAGLPVQYYFIDFGLAVRFSSFQTRGLVTGNVGRLRKHIPELSATVPYDPFMVDVRLVGEMLRWSFLLNYTGLDFIIPFVRKLRRDDPRQRPDAPEALAMFQRLVYGMS</sequence>
<feature type="domain" description="Protein kinase" evidence="1">
    <location>
        <begin position="26"/>
        <end position="319"/>
    </location>
</feature>
<keyword evidence="3" id="KW-1185">Reference proteome</keyword>
<reference evidence="2" key="1">
    <citation type="submission" date="2023-03" db="EMBL/GenBank/DDBJ databases">
        <title>Massive genome expansion in bonnet fungi (Mycena s.s.) driven by repeated elements and novel gene families across ecological guilds.</title>
        <authorList>
            <consortium name="Lawrence Berkeley National Laboratory"/>
            <person name="Harder C.B."/>
            <person name="Miyauchi S."/>
            <person name="Viragh M."/>
            <person name="Kuo A."/>
            <person name="Thoen E."/>
            <person name="Andreopoulos B."/>
            <person name="Lu D."/>
            <person name="Skrede I."/>
            <person name="Drula E."/>
            <person name="Henrissat B."/>
            <person name="Morin E."/>
            <person name="Kohler A."/>
            <person name="Barry K."/>
            <person name="LaButti K."/>
            <person name="Morin E."/>
            <person name="Salamov A."/>
            <person name="Lipzen A."/>
            <person name="Mereny Z."/>
            <person name="Hegedus B."/>
            <person name="Baldrian P."/>
            <person name="Stursova M."/>
            <person name="Weitz H."/>
            <person name="Taylor A."/>
            <person name="Grigoriev I.V."/>
            <person name="Nagy L.G."/>
            <person name="Martin F."/>
            <person name="Kauserud H."/>
        </authorList>
    </citation>
    <scope>NUCLEOTIDE SEQUENCE</scope>
    <source>
        <strain evidence="2">CBHHK002</strain>
    </source>
</reference>
<feature type="non-terminal residue" evidence="2">
    <location>
        <position position="1"/>
    </location>
</feature>
<evidence type="ECO:0000259" key="1">
    <source>
        <dbReference type="PROSITE" id="PS50011"/>
    </source>
</evidence>
<dbReference type="GO" id="GO:0005524">
    <property type="term" value="F:ATP binding"/>
    <property type="evidence" value="ECO:0007669"/>
    <property type="project" value="InterPro"/>
</dbReference>
<dbReference type="SUPFAM" id="SSF56112">
    <property type="entry name" value="Protein kinase-like (PK-like)"/>
    <property type="match status" value="1"/>
</dbReference>
<accession>A0AAD7A2M8</accession>
<gene>
    <name evidence="2" type="ORF">DFH08DRAFT_667663</name>
</gene>
<dbReference type="AlphaFoldDB" id="A0AAD7A2M8"/>
<dbReference type="PROSITE" id="PS50011">
    <property type="entry name" value="PROTEIN_KINASE_DOM"/>
    <property type="match status" value="1"/>
</dbReference>
<evidence type="ECO:0000313" key="3">
    <source>
        <dbReference type="Proteomes" id="UP001218218"/>
    </source>
</evidence>
<proteinExistence type="predicted"/>
<feature type="non-terminal residue" evidence="2">
    <location>
        <position position="319"/>
    </location>
</feature>
<organism evidence="2 3">
    <name type="scientific">Mycena albidolilacea</name>
    <dbReference type="NCBI Taxonomy" id="1033008"/>
    <lineage>
        <taxon>Eukaryota</taxon>
        <taxon>Fungi</taxon>
        <taxon>Dikarya</taxon>
        <taxon>Basidiomycota</taxon>
        <taxon>Agaricomycotina</taxon>
        <taxon>Agaricomycetes</taxon>
        <taxon>Agaricomycetidae</taxon>
        <taxon>Agaricales</taxon>
        <taxon>Marasmiineae</taxon>
        <taxon>Mycenaceae</taxon>
        <taxon>Mycena</taxon>
    </lineage>
</organism>
<name>A0AAD7A2M8_9AGAR</name>
<dbReference type="InterPro" id="IPR011009">
    <property type="entry name" value="Kinase-like_dom_sf"/>
</dbReference>
<dbReference type="GO" id="GO:0004672">
    <property type="term" value="F:protein kinase activity"/>
    <property type="evidence" value="ECO:0007669"/>
    <property type="project" value="InterPro"/>
</dbReference>
<protein>
    <submittedName>
        <fullName evidence="2">Kinase-like domain-containing protein</fullName>
    </submittedName>
</protein>
<comment type="caution">
    <text evidence="2">The sequence shown here is derived from an EMBL/GenBank/DDBJ whole genome shotgun (WGS) entry which is preliminary data.</text>
</comment>
<keyword evidence="2" id="KW-0418">Kinase</keyword>
<dbReference type="Gene3D" id="1.10.510.10">
    <property type="entry name" value="Transferase(Phosphotransferase) domain 1"/>
    <property type="match status" value="1"/>
</dbReference>
<dbReference type="EMBL" id="JARIHO010000017">
    <property type="protein sequence ID" value="KAJ7348259.1"/>
    <property type="molecule type" value="Genomic_DNA"/>
</dbReference>
<evidence type="ECO:0000313" key="2">
    <source>
        <dbReference type="EMBL" id="KAJ7348259.1"/>
    </source>
</evidence>